<name>A0A5R9J5P2_9PROT</name>
<comment type="similarity">
    <text evidence="1 4 7">Belongs to the aldehyde dehydrogenase family.</text>
</comment>
<reference evidence="9 10" key="1">
    <citation type="submission" date="2019-05" db="EMBL/GenBank/DDBJ databases">
        <authorList>
            <person name="Pankratov T."/>
            <person name="Grouzdev D."/>
        </authorList>
    </citation>
    <scope>NUCLEOTIDE SEQUENCE [LARGE SCALE GENOMIC DNA]</scope>
    <source>
        <strain evidence="9 10">KEBCLARHB70R</strain>
    </source>
</reference>
<dbReference type="AlphaFoldDB" id="A0A5R9J5P2"/>
<sequence>MPDVAQRRAALARLEGMVHCHADRMQRALMEDFGNRARPETVLAEILPLLDAIAYARARVGRWMRPRRVPVGLRFQPGRAWVEIRPAGCVGIVSPWNYPFLLSLQPVVDALAAGNRIMLKPSELAPACAGLLAIMLGDEFDRAEIAVTPGDATVGRAFCALEFDHLLFTGSTGVGRAVMQEAAARLVPVTLELGGKSPALLCPDSVADAAARRRTAHSLAVGKFFNAGQTCLAPDFVLVPRAHLDATAHALAEAAARLYPTLAGNADYTAQISERHLDRLAGLVDDAERRGLPILRHPEDRADRRAEQRAQRRLPPTVVVLPDLGEATRSASVMQEEIFGPVLPVLPYDTLDEALTFLDARPVPLGLYCYTDDPAQQRRVLDRTRSGGVTVNGTLLHCAQPGLPFGGFGQSGTGAYHGHAGFLRFSHRRAVYRPGRFSGFTWMTPPHGAMTRRALAVMLGGSRARPPATRP</sequence>
<feature type="domain" description="Aldehyde dehydrogenase" evidence="8">
    <location>
        <begin position="4"/>
        <end position="430"/>
    </location>
</feature>
<evidence type="ECO:0000256" key="5">
    <source>
        <dbReference type="PIRSR" id="PIRSR036492-1"/>
    </source>
</evidence>
<dbReference type="Proteomes" id="UP000305654">
    <property type="component" value="Unassembled WGS sequence"/>
</dbReference>
<feature type="active site" evidence="5">
    <location>
        <position position="231"/>
    </location>
</feature>
<dbReference type="GO" id="GO:0004029">
    <property type="term" value="F:aldehyde dehydrogenase (NAD+) activity"/>
    <property type="evidence" value="ECO:0007669"/>
    <property type="project" value="TreeGrafter"/>
</dbReference>
<dbReference type="Pfam" id="PF00171">
    <property type="entry name" value="Aldedh"/>
    <property type="match status" value="1"/>
</dbReference>
<dbReference type="PIRSF" id="PIRSF036492">
    <property type="entry name" value="ALDH"/>
    <property type="match status" value="1"/>
</dbReference>
<dbReference type="InterPro" id="IPR016163">
    <property type="entry name" value="Ald_DH_C"/>
</dbReference>
<dbReference type="PROSITE" id="PS00687">
    <property type="entry name" value="ALDEHYDE_DEHYDR_GLU"/>
    <property type="match status" value="1"/>
</dbReference>
<evidence type="ECO:0000256" key="4">
    <source>
        <dbReference type="PIRNR" id="PIRNR036492"/>
    </source>
</evidence>
<dbReference type="InterPro" id="IPR029510">
    <property type="entry name" value="Ald_DH_CS_GLU"/>
</dbReference>
<dbReference type="Gene3D" id="3.40.309.10">
    <property type="entry name" value="Aldehyde Dehydrogenase, Chain A, domain 2"/>
    <property type="match status" value="1"/>
</dbReference>
<keyword evidence="2 4" id="KW-0560">Oxidoreductase</keyword>
<comment type="caution">
    <text evidence="9">The sequence shown here is derived from an EMBL/GenBank/DDBJ whole genome shotgun (WGS) entry which is preliminary data.</text>
</comment>
<evidence type="ECO:0000256" key="3">
    <source>
        <dbReference type="ARBA" id="ARBA00023027"/>
    </source>
</evidence>
<dbReference type="InterPro" id="IPR016161">
    <property type="entry name" value="Ald_DH/histidinol_DH"/>
</dbReference>
<dbReference type="PROSITE" id="PS00070">
    <property type="entry name" value="ALDEHYDE_DEHYDR_CYS"/>
    <property type="match status" value="1"/>
</dbReference>
<evidence type="ECO:0000256" key="1">
    <source>
        <dbReference type="ARBA" id="ARBA00009986"/>
    </source>
</evidence>
<dbReference type="PANTHER" id="PTHR43570:SF20">
    <property type="entry name" value="ALDEHYDE DEHYDROGENASE ALDX-RELATED"/>
    <property type="match status" value="1"/>
</dbReference>
<dbReference type="InterPro" id="IPR012394">
    <property type="entry name" value="Aldehyde_DH_NAD(P)"/>
</dbReference>
<dbReference type="GO" id="GO:0005737">
    <property type="term" value="C:cytoplasm"/>
    <property type="evidence" value="ECO:0007669"/>
    <property type="project" value="TreeGrafter"/>
</dbReference>
<evidence type="ECO:0000256" key="7">
    <source>
        <dbReference type="RuleBase" id="RU003345"/>
    </source>
</evidence>
<keyword evidence="10" id="KW-1185">Reference proteome</keyword>
<keyword evidence="3" id="KW-0520">NAD</keyword>
<evidence type="ECO:0000256" key="2">
    <source>
        <dbReference type="ARBA" id="ARBA00023002"/>
    </source>
</evidence>
<proteinExistence type="inferred from homology"/>
<evidence type="ECO:0000313" key="9">
    <source>
        <dbReference type="EMBL" id="TLU72279.1"/>
    </source>
</evidence>
<dbReference type="GO" id="GO:0006081">
    <property type="term" value="P:aldehyde metabolic process"/>
    <property type="evidence" value="ECO:0007669"/>
    <property type="project" value="InterPro"/>
</dbReference>
<evidence type="ECO:0000313" key="10">
    <source>
        <dbReference type="Proteomes" id="UP000305654"/>
    </source>
</evidence>
<evidence type="ECO:0000259" key="8">
    <source>
        <dbReference type="Pfam" id="PF00171"/>
    </source>
</evidence>
<organism evidence="9 10">
    <name type="scientific">Lichenicoccus roseus</name>
    <dbReference type="NCBI Taxonomy" id="2683649"/>
    <lineage>
        <taxon>Bacteria</taxon>
        <taxon>Pseudomonadati</taxon>
        <taxon>Pseudomonadota</taxon>
        <taxon>Alphaproteobacteria</taxon>
        <taxon>Acetobacterales</taxon>
        <taxon>Acetobacteraceae</taxon>
        <taxon>Lichenicoccus</taxon>
    </lineage>
</organism>
<feature type="active site" evidence="5 6">
    <location>
        <position position="192"/>
    </location>
</feature>
<dbReference type="EMBL" id="VCDI01000004">
    <property type="protein sequence ID" value="TLU72279.1"/>
    <property type="molecule type" value="Genomic_DNA"/>
</dbReference>
<dbReference type="InterPro" id="IPR015590">
    <property type="entry name" value="Aldehyde_DH_dom"/>
</dbReference>
<dbReference type="OrthoDB" id="9812625at2"/>
<dbReference type="PANTHER" id="PTHR43570">
    <property type="entry name" value="ALDEHYDE DEHYDROGENASE"/>
    <property type="match status" value="1"/>
</dbReference>
<gene>
    <name evidence="9" type="ORF">FE263_13945</name>
</gene>
<dbReference type="SUPFAM" id="SSF53720">
    <property type="entry name" value="ALDH-like"/>
    <property type="match status" value="1"/>
</dbReference>
<evidence type="ECO:0000256" key="6">
    <source>
        <dbReference type="PROSITE-ProRule" id="PRU10007"/>
    </source>
</evidence>
<accession>A0A5R9J5P2</accession>
<dbReference type="InterPro" id="IPR016160">
    <property type="entry name" value="Ald_DH_CS_CYS"/>
</dbReference>
<protein>
    <recommendedName>
        <fullName evidence="4">Aldehyde dehydrogenase</fullName>
    </recommendedName>
</protein>
<dbReference type="Gene3D" id="3.40.605.10">
    <property type="entry name" value="Aldehyde Dehydrogenase, Chain A, domain 1"/>
    <property type="match status" value="1"/>
</dbReference>
<dbReference type="InterPro" id="IPR016162">
    <property type="entry name" value="Ald_DH_N"/>
</dbReference>